<keyword evidence="3" id="KW-1185">Reference proteome</keyword>
<accession>A0A243RNG5</accession>
<reference evidence="2 3" key="1">
    <citation type="submission" date="2017-05" db="EMBL/GenBank/DDBJ databases">
        <title>Biotechnological potential of actinobacteria isolated from South African environments.</title>
        <authorList>
            <person name="Le Roes-Hill M."/>
            <person name="Prins A."/>
            <person name="Durrell K.A."/>
        </authorList>
    </citation>
    <scope>NUCLEOTIDE SEQUENCE [LARGE SCALE GENOMIC DNA]</scope>
    <source>
        <strain evidence="2">M26</strain>
    </source>
</reference>
<dbReference type="InterPro" id="IPR034660">
    <property type="entry name" value="DinB/YfiT-like"/>
</dbReference>
<dbReference type="GO" id="GO:0046872">
    <property type="term" value="F:metal ion binding"/>
    <property type="evidence" value="ECO:0007669"/>
    <property type="project" value="InterPro"/>
</dbReference>
<gene>
    <name evidence="2" type="ORF">CA984_14880</name>
</gene>
<dbReference type="NCBIfam" id="TIGR03086">
    <property type="entry name" value="TIGR03086 family metal-binding protein"/>
    <property type="match status" value="1"/>
</dbReference>
<dbReference type="SUPFAM" id="SSF109854">
    <property type="entry name" value="DinB/YfiT-like putative metalloenzymes"/>
    <property type="match status" value="1"/>
</dbReference>
<dbReference type="AlphaFoldDB" id="A0A243RNG5"/>
<evidence type="ECO:0000313" key="3">
    <source>
        <dbReference type="Proteomes" id="UP000194761"/>
    </source>
</evidence>
<evidence type="ECO:0000259" key="1">
    <source>
        <dbReference type="Pfam" id="PF11716"/>
    </source>
</evidence>
<proteinExistence type="predicted"/>
<comment type="caution">
    <text evidence="2">The sequence shown here is derived from an EMBL/GenBank/DDBJ whole genome shotgun (WGS) entry which is preliminary data.</text>
</comment>
<dbReference type="InterPro" id="IPR024344">
    <property type="entry name" value="MDMPI_metal-binding"/>
</dbReference>
<evidence type="ECO:0000313" key="2">
    <source>
        <dbReference type="EMBL" id="OUC96495.1"/>
    </source>
</evidence>
<dbReference type="InterPro" id="IPR017517">
    <property type="entry name" value="Maleyloyr_isom"/>
</dbReference>
<organism evidence="2 3">
    <name type="scientific">Streptosporangium minutum</name>
    <dbReference type="NCBI Taxonomy" id="569862"/>
    <lineage>
        <taxon>Bacteria</taxon>
        <taxon>Bacillati</taxon>
        <taxon>Actinomycetota</taxon>
        <taxon>Actinomycetes</taxon>
        <taxon>Streptosporangiales</taxon>
        <taxon>Streptosporangiaceae</taxon>
        <taxon>Streptosporangium</taxon>
    </lineage>
</organism>
<sequence length="231" mass="24764">MSSDGSSRRRRQRVGWRGCARPWFLRRRDTSYLIGPSTNNKLTFVQIVVCIRAMLITDTLDLLDEGLAWTTARIAAVPADALDVPTPCDDWDLRTLLDHTVETLAIFADALDGGGATATGPWDAAMADLAARTRLAWRQPGVMDRTYELPFGTMPGPVMASATLLEAVVHGWDISQASGEAASIPEDLALAVLAFAHAALGEAQRGDAFGPALDIGATSSEQLIAYLGRTP</sequence>
<name>A0A243RNG5_9ACTN</name>
<dbReference type="Pfam" id="PF11716">
    <property type="entry name" value="MDMPI_N"/>
    <property type="match status" value="1"/>
</dbReference>
<dbReference type="InterPro" id="IPR017520">
    <property type="entry name" value="CHP03086"/>
</dbReference>
<protein>
    <submittedName>
        <fullName evidence="2">TIGR03086 family protein</fullName>
    </submittedName>
</protein>
<dbReference type="NCBIfam" id="TIGR03083">
    <property type="entry name" value="maleylpyruvate isomerase family mycothiol-dependent enzyme"/>
    <property type="match status" value="1"/>
</dbReference>
<dbReference type="Proteomes" id="UP000194761">
    <property type="component" value="Unassembled WGS sequence"/>
</dbReference>
<dbReference type="EMBL" id="NGFP01000057">
    <property type="protein sequence ID" value="OUC96495.1"/>
    <property type="molecule type" value="Genomic_DNA"/>
</dbReference>
<feature type="domain" description="Mycothiol-dependent maleylpyruvate isomerase metal-binding" evidence="1">
    <location>
        <begin position="70"/>
        <end position="127"/>
    </location>
</feature>